<accession>A0A2A6CL73</accession>
<sequence>MEHAEENLLDEHTLFEFFLRRLTILAQLGKTSRQTATATCEVGGSEQGVEVDEDERRCDEGEDQLDPRCKDEGGHSP</sequence>
<dbReference type="EnsemblMetazoa" id="PPA45742.1">
    <property type="protein sequence ID" value="PPA45742.1"/>
    <property type="gene ID" value="WBGene00284111"/>
</dbReference>
<evidence type="ECO:0000313" key="3">
    <source>
        <dbReference type="Proteomes" id="UP000005239"/>
    </source>
</evidence>
<feature type="region of interest" description="Disordered" evidence="1">
    <location>
        <begin position="31"/>
        <end position="77"/>
    </location>
</feature>
<keyword evidence="3" id="KW-1185">Reference proteome</keyword>
<name>A0A2A6CL73_PRIPA</name>
<reference evidence="3" key="1">
    <citation type="journal article" date="2008" name="Nat. Genet.">
        <title>The Pristionchus pacificus genome provides a unique perspective on nematode lifestyle and parasitism.</title>
        <authorList>
            <person name="Dieterich C."/>
            <person name="Clifton S.W."/>
            <person name="Schuster L.N."/>
            <person name="Chinwalla A."/>
            <person name="Delehaunty K."/>
            <person name="Dinkelacker I."/>
            <person name="Fulton L."/>
            <person name="Fulton R."/>
            <person name="Godfrey J."/>
            <person name="Minx P."/>
            <person name="Mitreva M."/>
            <person name="Roeseler W."/>
            <person name="Tian H."/>
            <person name="Witte H."/>
            <person name="Yang S.P."/>
            <person name="Wilson R.K."/>
            <person name="Sommer R.J."/>
        </authorList>
    </citation>
    <scope>NUCLEOTIDE SEQUENCE [LARGE SCALE GENOMIC DNA]</scope>
    <source>
        <strain evidence="3">PS312</strain>
    </source>
</reference>
<dbReference type="AlphaFoldDB" id="A0A2A6CL73"/>
<gene>
    <name evidence="2" type="primary">WBGene00284111</name>
</gene>
<accession>A0A8R1Z7Q2</accession>
<evidence type="ECO:0000256" key="1">
    <source>
        <dbReference type="SAM" id="MobiDB-lite"/>
    </source>
</evidence>
<evidence type="ECO:0000313" key="2">
    <source>
        <dbReference type="EnsemblMetazoa" id="PPA45742.1"/>
    </source>
</evidence>
<feature type="compositionally biased region" description="Basic and acidic residues" evidence="1">
    <location>
        <begin position="54"/>
        <end position="77"/>
    </location>
</feature>
<reference evidence="2" key="2">
    <citation type="submission" date="2022-06" db="UniProtKB">
        <authorList>
            <consortium name="EnsemblMetazoa"/>
        </authorList>
    </citation>
    <scope>IDENTIFICATION</scope>
    <source>
        <strain evidence="2">PS312</strain>
    </source>
</reference>
<dbReference type="Proteomes" id="UP000005239">
    <property type="component" value="Unassembled WGS sequence"/>
</dbReference>
<protein>
    <submittedName>
        <fullName evidence="2">Uncharacterized protein</fullName>
    </submittedName>
</protein>
<proteinExistence type="predicted"/>
<organism evidence="2 3">
    <name type="scientific">Pristionchus pacificus</name>
    <name type="common">Parasitic nematode worm</name>
    <dbReference type="NCBI Taxonomy" id="54126"/>
    <lineage>
        <taxon>Eukaryota</taxon>
        <taxon>Metazoa</taxon>
        <taxon>Ecdysozoa</taxon>
        <taxon>Nematoda</taxon>
        <taxon>Chromadorea</taxon>
        <taxon>Rhabditida</taxon>
        <taxon>Rhabditina</taxon>
        <taxon>Diplogasteromorpha</taxon>
        <taxon>Diplogasteroidea</taxon>
        <taxon>Neodiplogasteridae</taxon>
        <taxon>Pristionchus</taxon>
    </lineage>
</organism>